<proteinExistence type="predicted"/>
<dbReference type="EMBL" id="JAHGAW010000017">
    <property type="protein sequence ID" value="MBT2189355.1"/>
    <property type="molecule type" value="Genomic_DNA"/>
</dbReference>
<gene>
    <name evidence="1" type="ORF">KK488_20585</name>
</gene>
<organism evidence="1 2">
    <name type="scientific">Sphingobium nicotianae</name>
    <dbReference type="NCBI Taxonomy" id="2782607"/>
    <lineage>
        <taxon>Bacteria</taxon>
        <taxon>Pseudomonadati</taxon>
        <taxon>Pseudomonadota</taxon>
        <taxon>Alphaproteobacteria</taxon>
        <taxon>Sphingomonadales</taxon>
        <taxon>Sphingomonadaceae</taxon>
        <taxon>Sphingobium</taxon>
    </lineage>
</organism>
<evidence type="ECO:0000313" key="1">
    <source>
        <dbReference type="EMBL" id="MBT2189355.1"/>
    </source>
</evidence>
<reference evidence="1" key="1">
    <citation type="submission" date="2021-05" db="EMBL/GenBank/DDBJ databases">
        <title>Genome of Sphingobium sp. strain.</title>
        <authorList>
            <person name="Fan R."/>
        </authorList>
    </citation>
    <scope>NUCLEOTIDE SEQUENCE</scope>
    <source>
        <strain evidence="1">H33</strain>
    </source>
</reference>
<comment type="caution">
    <text evidence="1">The sequence shown here is derived from an EMBL/GenBank/DDBJ whole genome shotgun (WGS) entry which is preliminary data.</text>
</comment>
<sequence length="97" mass="11153">MDLLSWMLLHSPKFEDKTGYFPDMNIETTFFALTEGLKMVRKRIGEETFERLASVTVQMKSYFEADPDDKIGEAIKGRDSIQEMEALLQASAKRTAR</sequence>
<accession>A0A9X1DFL1</accession>
<protein>
    <submittedName>
        <fullName evidence="1">Uncharacterized protein</fullName>
    </submittedName>
</protein>
<dbReference type="Proteomes" id="UP001138757">
    <property type="component" value="Unassembled WGS sequence"/>
</dbReference>
<name>A0A9X1DFL1_9SPHN</name>
<keyword evidence="2" id="KW-1185">Reference proteome</keyword>
<dbReference type="AlphaFoldDB" id="A0A9X1DFL1"/>
<evidence type="ECO:0000313" key="2">
    <source>
        <dbReference type="Proteomes" id="UP001138757"/>
    </source>
</evidence>